<evidence type="ECO:0000313" key="3">
    <source>
        <dbReference type="Proteomes" id="UP001363460"/>
    </source>
</evidence>
<dbReference type="RefSeq" id="WP_338577890.1">
    <property type="nucleotide sequence ID" value="NZ_CP146369.1"/>
</dbReference>
<dbReference type="EMBL" id="CP146369">
    <property type="protein sequence ID" value="WWT55496.1"/>
    <property type="molecule type" value="Genomic_DNA"/>
</dbReference>
<keyword evidence="3" id="KW-1185">Reference proteome</keyword>
<keyword evidence="1" id="KW-0732">Signal</keyword>
<protein>
    <recommendedName>
        <fullName evidence="4">Lipoprotein</fullName>
    </recommendedName>
</protein>
<accession>A0ABZ2IES5</accession>
<feature type="signal peptide" evidence="1">
    <location>
        <begin position="1"/>
        <end position="19"/>
    </location>
</feature>
<evidence type="ECO:0008006" key="4">
    <source>
        <dbReference type="Google" id="ProtNLM"/>
    </source>
</evidence>
<proteinExistence type="predicted"/>
<reference evidence="2 3" key="1">
    <citation type="submission" date="2024-02" db="EMBL/GenBank/DDBJ databases">
        <title>Distribution and functional of Brevundimonas-related endobacteria within Verticillium dahliae.</title>
        <authorList>
            <person name="Zeng H."/>
        </authorList>
    </citation>
    <scope>NUCLEOTIDE SEQUENCE [LARGE SCALE GENOMIC DNA]</scope>
    <source>
        <strain evidence="2 3">TRM 44200</strain>
    </source>
</reference>
<feature type="chain" id="PRO_5046960642" description="Lipoprotein" evidence="1">
    <location>
        <begin position="20"/>
        <end position="120"/>
    </location>
</feature>
<name>A0ABZ2IES5_9CAUL</name>
<organism evidence="2 3">
    <name type="scientific">Brevundimonas olei</name>
    <dbReference type="NCBI Taxonomy" id="657642"/>
    <lineage>
        <taxon>Bacteria</taxon>
        <taxon>Pseudomonadati</taxon>
        <taxon>Pseudomonadota</taxon>
        <taxon>Alphaproteobacteria</taxon>
        <taxon>Caulobacterales</taxon>
        <taxon>Caulobacteraceae</taxon>
        <taxon>Brevundimonas</taxon>
    </lineage>
</organism>
<evidence type="ECO:0000256" key="1">
    <source>
        <dbReference type="SAM" id="SignalP"/>
    </source>
</evidence>
<gene>
    <name evidence="2" type="ORF">V8J38_03400</name>
</gene>
<dbReference type="Proteomes" id="UP001363460">
    <property type="component" value="Chromosome"/>
</dbReference>
<sequence length="120" mass="11904">MRGKSIIMAAGLSALLALAGCAPSAEEATGQSADAAACAARGGEMRPVGRLQSVQCVIRYADAGKPCTDGAQCQGDCLASADARPAAGAAASGFCAADSNRFGCRTVIEHGQAKPTLCID</sequence>
<evidence type="ECO:0000313" key="2">
    <source>
        <dbReference type="EMBL" id="WWT55496.1"/>
    </source>
</evidence>
<dbReference type="PROSITE" id="PS51257">
    <property type="entry name" value="PROKAR_LIPOPROTEIN"/>
    <property type="match status" value="1"/>
</dbReference>